<evidence type="ECO:0008006" key="3">
    <source>
        <dbReference type="Google" id="ProtNLM"/>
    </source>
</evidence>
<dbReference type="HOGENOM" id="CLU_993078_0_0_7"/>
<name>W4LFV2_ENTF1</name>
<dbReference type="InterPro" id="IPR036398">
    <property type="entry name" value="CA_dom_sf"/>
</dbReference>
<evidence type="ECO:0000313" key="1">
    <source>
        <dbReference type="EMBL" id="ETW96862.1"/>
    </source>
</evidence>
<dbReference type="AlphaFoldDB" id="W4LFV2"/>
<dbReference type="SUPFAM" id="SSF51069">
    <property type="entry name" value="Carbonic anhydrase"/>
    <property type="match status" value="1"/>
</dbReference>
<gene>
    <name evidence="1" type="ORF">ETSY1_24905</name>
</gene>
<accession>W4LFV2</accession>
<evidence type="ECO:0000313" key="2">
    <source>
        <dbReference type="Proteomes" id="UP000019141"/>
    </source>
</evidence>
<dbReference type="Pfam" id="PF10563">
    <property type="entry name" value="CA_like"/>
    <property type="match status" value="1"/>
</dbReference>
<protein>
    <recommendedName>
        <fullName evidence="3">Cadmium carbonic anhydrase</fullName>
    </recommendedName>
</protein>
<keyword evidence="2" id="KW-1185">Reference proteome</keyword>
<dbReference type="PATRIC" id="fig|1429438.4.peg.4769"/>
<comment type="caution">
    <text evidence="1">The sequence shown here is derived from an EMBL/GenBank/DDBJ whole genome shotgun (WGS) entry which is preliminary data.</text>
</comment>
<sequence>MLKAIGFALVWFGGLMIIPFAAYTADAGCAHSGPQTPRDIANKAGSNAAYFSPAPSADKLNLCNIHFHKNAEHKGPQFGLSGGQGKYGGWKCNAEIQSQQKADALAPITVPEHGCTNVQPGDTVEVHWVFSSCNVKPGAGLKSCVSNECANPQVRVEAAVFLLVNDDQAIDFSPFDYHANDAQSYQQPMQLPDATGAVEFLGSTTGPNYTEQSCSPYQVTWNVRPQCRALNINTLHKWCQQNVFEEHDAHGVRQLVTDVKLLAPIR</sequence>
<reference evidence="1 2" key="1">
    <citation type="journal article" date="2014" name="Nature">
        <title>An environmental bacterial taxon with a large and distinct metabolic repertoire.</title>
        <authorList>
            <person name="Wilson M.C."/>
            <person name="Mori T."/>
            <person name="Ruckert C."/>
            <person name="Uria A.R."/>
            <person name="Helf M.J."/>
            <person name="Takada K."/>
            <person name="Gernert C."/>
            <person name="Steffens U.A."/>
            <person name="Heycke N."/>
            <person name="Schmitt S."/>
            <person name="Rinke C."/>
            <person name="Helfrich E.J."/>
            <person name="Brachmann A.O."/>
            <person name="Gurgui C."/>
            <person name="Wakimoto T."/>
            <person name="Kracht M."/>
            <person name="Crusemann M."/>
            <person name="Hentschel U."/>
            <person name="Abe I."/>
            <person name="Matsunaga S."/>
            <person name="Kalinowski J."/>
            <person name="Takeyama H."/>
            <person name="Piel J."/>
        </authorList>
    </citation>
    <scope>NUCLEOTIDE SEQUENCE [LARGE SCALE GENOMIC DNA]</scope>
    <source>
        <strain evidence="2">TSY1</strain>
    </source>
</reference>
<proteinExistence type="predicted"/>
<organism evidence="1 2">
    <name type="scientific">Entotheonella factor</name>
    <dbReference type="NCBI Taxonomy" id="1429438"/>
    <lineage>
        <taxon>Bacteria</taxon>
        <taxon>Pseudomonadati</taxon>
        <taxon>Nitrospinota/Tectimicrobiota group</taxon>
        <taxon>Candidatus Tectimicrobiota</taxon>
        <taxon>Candidatus Entotheonellia</taxon>
        <taxon>Candidatus Entotheonellales</taxon>
        <taxon>Candidatus Entotheonellaceae</taxon>
        <taxon>Candidatus Entotheonella</taxon>
    </lineage>
</organism>
<dbReference type="InterPro" id="IPR018883">
    <property type="entry name" value="Delta_CA"/>
</dbReference>
<dbReference type="EMBL" id="AZHW01000732">
    <property type="protein sequence ID" value="ETW96862.1"/>
    <property type="molecule type" value="Genomic_DNA"/>
</dbReference>
<dbReference type="Proteomes" id="UP000019141">
    <property type="component" value="Unassembled WGS sequence"/>
</dbReference>